<comment type="caution">
    <text evidence="1">The sequence shown here is derived from an EMBL/GenBank/DDBJ whole genome shotgun (WGS) entry which is preliminary data.</text>
</comment>
<protein>
    <submittedName>
        <fullName evidence="1">Uncharacterized protein</fullName>
    </submittedName>
</protein>
<reference evidence="1" key="1">
    <citation type="submission" date="2016-03" db="EMBL/GenBank/DDBJ databases">
        <title>Mechanisms controlling the formation of the plant cell surface in tip-growing cells are functionally conserved among land plants.</title>
        <authorList>
            <person name="Honkanen S."/>
            <person name="Jones V.A."/>
            <person name="Morieri G."/>
            <person name="Champion C."/>
            <person name="Hetherington A.J."/>
            <person name="Kelly S."/>
            <person name="Saint-Marcoux D."/>
            <person name="Proust H."/>
            <person name="Prescott H."/>
            <person name="Dolan L."/>
        </authorList>
    </citation>
    <scope>NUCLEOTIDE SEQUENCE [LARGE SCALE GENOMIC DNA]</scope>
    <source>
        <tissue evidence="1">Whole gametophyte</tissue>
    </source>
</reference>
<name>A0A176VIL2_MARPO</name>
<accession>A0A176VIL2</accession>
<gene>
    <name evidence="1" type="ORF">AXG93_203s1130</name>
</gene>
<evidence type="ECO:0000313" key="1">
    <source>
        <dbReference type="EMBL" id="OAE20779.1"/>
    </source>
</evidence>
<sequence length="250" mass="27128">MREALASAALAKSVSSSLLTSDKGIFHLIQQVSCTDHIDSDICKWRALIGGGRGKMLQAYRPPAAEVSAASSAVKGPILSSYSLHTFQGSGLQHTPQQLIAAYRVSLSLSLVSERNSVTMARFLPLVGPGKSRNTGAINALSVAISKIVVLCFAVLSFQVVYVTEWPTLSPGRLVRCLGWSNIPRIYDTYRIVHVTSQKLLTSSSLVSAATRCMPGRRCKLVHNARSDHRTRDPRDIVEDAALRAVLKED</sequence>
<dbReference type="EMBL" id="LVLJ01003586">
    <property type="protein sequence ID" value="OAE20779.1"/>
    <property type="molecule type" value="Genomic_DNA"/>
</dbReference>
<evidence type="ECO:0000313" key="2">
    <source>
        <dbReference type="Proteomes" id="UP000077202"/>
    </source>
</evidence>
<keyword evidence="2" id="KW-1185">Reference proteome</keyword>
<organism evidence="1 2">
    <name type="scientific">Marchantia polymorpha subsp. ruderalis</name>
    <dbReference type="NCBI Taxonomy" id="1480154"/>
    <lineage>
        <taxon>Eukaryota</taxon>
        <taxon>Viridiplantae</taxon>
        <taxon>Streptophyta</taxon>
        <taxon>Embryophyta</taxon>
        <taxon>Marchantiophyta</taxon>
        <taxon>Marchantiopsida</taxon>
        <taxon>Marchantiidae</taxon>
        <taxon>Marchantiales</taxon>
        <taxon>Marchantiaceae</taxon>
        <taxon>Marchantia</taxon>
    </lineage>
</organism>
<dbReference type="Proteomes" id="UP000077202">
    <property type="component" value="Unassembled WGS sequence"/>
</dbReference>
<proteinExistence type="predicted"/>
<dbReference type="AlphaFoldDB" id="A0A176VIL2"/>